<reference evidence="1" key="1">
    <citation type="journal article" date="2019" name="Nat. Med.">
        <title>A library of human gut bacterial isolates paired with longitudinal multiomics data enables mechanistic microbiome research.</title>
        <authorList>
            <person name="Poyet M."/>
            <person name="Groussin M."/>
            <person name="Gibbons S.M."/>
            <person name="Avila-Pacheco J."/>
            <person name="Jiang X."/>
            <person name="Kearney S.M."/>
            <person name="Perrotta A.R."/>
            <person name="Berdy B."/>
            <person name="Zhao S."/>
            <person name="Lieberman T.D."/>
            <person name="Swanson P.K."/>
            <person name="Smith M."/>
            <person name="Roesemann S."/>
            <person name="Alexander J.E."/>
            <person name="Rich S.A."/>
            <person name="Livny J."/>
            <person name="Vlamakis H."/>
            <person name="Clish C."/>
            <person name="Bullock K."/>
            <person name="Deik A."/>
            <person name="Scott J."/>
            <person name="Pierce K.A."/>
            <person name="Xavier R.J."/>
            <person name="Alm E.J."/>
        </authorList>
    </citation>
    <scope>NUCLEOTIDE SEQUENCE</scope>
    <source>
        <strain evidence="1">BIOML-A18</strain>
    </source>
</reference>
<protein>
    <submittedName>
        <fullName evidence="1">Uncharacterized protein</fullName>
    </submittedName>
</protein>
<name>A0A6A8GP84_9LACO</name>
<dbReference type="AlphaFoldDB" id="A0A6A8GP84"/>
<dbReference type="EMBL" id="WKOD01000004">
    <property type="protein sequence ID" value="MSA67978.1"/>
    <property type="molecule type" value="Genomic_DNA"/>
</dbReference>
<sequence length="85" mass="9831">MNANNLNTLKALKEAMSYNLEIYFKINGKQYMILPDPKTGILEDGWLLVCENSLLKKGATFDIFNYKINGRLLKDIWSEVKDVEM</sequence>
<accession>A0A6A8GP84</accession>
<comment type="caution">
    <text evidence="1">The sequence shown here is derived from an EMBL/GenBank/DDBJ whole genome shotgun (WGS) entry which is preliminary data.</text>
</comment>
<proteinExistence type="predicted"/>
<dbReference type="RefSeq" id="WP_022280325.1">
    <property type="nucleotide sequence ID" value="NZ_JAQEZR010000039.1"/>
</dbReference>
<evidence type="ECO:0000313" key="1">
    <source>
        <dbReference type="EMBL" id="MSA67978.1"/>
    </source>
</evidence>
<organism evidence="1">
    <name type="scientific">Ligilactobacillus ruminis</name>
    <dbReference type="NCBI Taxonomy" id="1623"/>
    <lineage>
        <taxon>Bacteria</taxon>
        <taxon>Bacillati</taxon>
        <taxon>Bacillota</taxon>
        <taxon>Bacilli</taxon>
        <taxon>Lactobacillales</taxon>
        <taxon>Lactobacillaceae</taxon>
        <taxon>Ligilactobacillus</taxon>
    </lineage>
</organism>
<gene>
    <name evidence="1" type="ORF">GKC89_02405</name>
</gene>